<evidence type="ECO:0000259" key="2">
    <source>
        <dbReference type="PROSITE" id="PS51736"/>
    </source>
</evidence>
<organism evidence="4 5">
    <name type="scientific">Pelosinus propionicus DSM 13327</name>
    <dbReference type="NCBI Taxonomy" id="1123291"/>
    <lineage>
        <taxon>Bacteria</taxon>
        <taxon>Bacillati</taxon>
        <taxon>Bacillota</taxon>
        <taxon>Negativicutes</taxon>
        <taxon>Selenomonadales</taxon>
        <taxon>Sporomusaceae</taxon>
        <taxon>Pelosinus</taxon>
    </lineage>
</organism>
<dbReference type="GO" id="GO:0003677">
    <property type="term" value="F:DNA binding"/>
    <property type="evidence" value="ECO:0007669"/>
    <property type="project" value="InterPro"/>
</dbReference>
<dbReference type="PROSITE" id="PS51737">
    <property type="entry name" value="RECOMBINASE_DNA_BIND"/>
    <property type="match status" value="1"/>
</dbReference>
<feature type="domain" description="Recombinase" evidence="3">
    <location>
        <begin position="97"/>
        <end position="226"/>
    </location>
</feature>
<feature type="domain" description="Resolvase/invertase-type recombinase catalytic" evidence="2">
    <location>
        <begin position="1"/>
        <end position="89"/>
    </location>
</feature>
<dbReference type="Gene3D" id="3.90.1750.20">
    <property type="entry name" value="Putative Large Serine Recombinase, Chain B, Domain 2"/>
    <property type="match status" value="1"/>
</dbReference>
<dbReference type="SUPFAM" id="SSF53041">
    <property type="entry name" value="Resolvase-like"/>
    <property type="match status" value="1"/>
</dbReference>
<name>A0A1I4Q8T6_9FIRM</name>
<dbReference type="PANTHER" id="PTHR30461:SF23">
    <property type="entry name" value="DNA RECOMBINASE-RELATED"/>
    <property type="match status" value="1"/>
</dbReference>
<gene>
    <name evidence="4" type="ORF">SAMN04490355_10894</name>
</gene>
<dbReference type="Pfam" id="PF00239">
    <property type="entry name" value="Resolvase"/>
    <property type="match status" value="1"/>
</dbReference>
<dbReference type="AlphaFoldDB" id="A0A1I4Q8T6"/>
<reference evidence="5" key="1">
    <citation type="submission" date="2016-10" db="EMBL/GenBank/DDBJ databases">
        <authorList>
            <person name="Varghese N."/>
            <person name="Submissions S."/>
        </authorList>
    </citation>
    <scope>NUCLEOTIDE SEQUENCE [LARGE SCALE GENOMIC DNA]</scope>
    <source>
        <strain evidence="5">DSM 13327</strain>
    </source>
</reference>
<dbReference type="PANTHER" id="PTHR30461">
    <property type="entry name" value="DNA-INVERTASE FROM LAMBDOID PROPHAGE"/>
    <property type="match status" value="1"/>
</dbReference>
<dbReference type="InterPro" id="IPR038109">
    <property type="entry name" value="DNA_bind_recomb_sf"/>
</dbReference>
<evidence type="ECO:0000313" key="4">
    <source>
        <dbReference type="EMBL" id="SFM36512.1"/>
    </source>
</evidence>
<feature type="coiled-coil region" evidence="1">
    <location>
        <begin position="357"/>
        <end position="391"/>
    </location>
</feature>
<proteinExistence type="predicted"/>
<dbReference type="Gene3D" id="3.40.50.1390">
    <property type="entry name" value="Resolvase, N-terminal catalytic domain"/>
    <property type="match status" value="1"/>
</dbReference>
<keyword evidence="1" id="KW-0175">Coiled coil</keyword>
<dbReference type="Pfam" id="PF07508">
    <property type="entry name" value="Recombinase"/>
    <property type="match status" value="1"/>
</dbReference>
<dbReference type="InterPro" id="IPR006119">
    <property type="entry name" value="Resolv_N"/>
</dbReference>
<dbReference type="InterPro" id="IPR011109">
    <property type="entry name" value="DNA_bind_recombinase_dom"/>
</dbReference>
<dbReference type="PROSITE" id="PS51736">
    <property type="entry name" value="RECOMBINASES_3"/>
    <property type="match status" value="1"/>
</dbReference>
<evidence type="ECO:0000259" key="3">
    <source>
        <dbReference type="PROSITE" id="PS51737"/>
    </source>
</evidence>
<accession>A0A1I4Q8T6</accession>
<dbReference type="SMART" id="SM00857">
    <property type="entry name" value="Resolvase"/>
    <property type="match status" value="1"/>
</dbReference>
<dbReference type="InterPro" id="IPR050639">
    <property type="entry name" value="SSR_resolvase"/>
</dbReference>
<dbReference type="InterPro" id="IPR036162">
    <property type="entry name" value="Resolvase-like_N_sf"/>
</dbReference>
<evidence type="ECO:0000313" key="5">
    <source>
        <dbReference type="Proteomes" id="UP000199520"/>
    </source>
</evidence>
<dbReference type="Proteomes" id="UP000199520">
    <property type="component" value="Unassembled WGS sequence"/>
</dbReference>
<dbReference type="GO" id="GO:0000150">
    <property type="term" value="F:DNA strand exchange activity"/>
    <property type="evidence" value="ECO:0007669"/>
    <property type="project" value="InterPro"/>
</dbReference>
<dbReference type="CDD" id="cd03768">
    <property type="entry name" value="SR_ResInv"/>
    <property type="match status" value="1"/>
</dbReference>
<protein>
    <submittedName>
        <fullName evidence="4">Site-specific DNA recombinase</fullName>
    </submittedName>
</protein>
<keyword evidence="5" id="KW-1185">Reference proteome</keyword>
<evidence type="ECO:0000256" key="1">
    <source>
        <dbReference type="SAM" id="Coils"/>
    </source>
</evidence>
<dbReference type="STRING" id="1123291.SAMN04490355_10894"/>
<dbReference type="InterPro" id="IPR025827">
    <property type="entry name" value="Zn_ribbon_recom_dom"/>
</dbReference>
<dbReference type="Pfam" id="PF13408">
    <property type="entry name" value="Zn_ribbon_recom"/>
    <property type="match status" value="1"/>
</dbReference>
<dbReference type="EMBL" id="FOTS01000089">
    <property type="protein sequence ID" value="SFM36512.1"/>
    <property type="molecule type" value="Genomic_DNA"/>
</dbReference>
<sequence length="470" mass="53316">MLQDAQEKKFDTLLFYRLDRFGRSARTILNGVHTLEQYGVKIKSMTEPFDTSDPSGRFLLTILAGVADLERSNILDRLWHGANRAARNGKWLGGICPYGYRVNTEGFLTVCATPLPGFDMSEADVARLIFRLTVEQHMSTIKIADYLNALGVPTKYAIEGHKVPHISAWLPGRVRSMIVQTAYKGIHEYGKRTNKAREIIERKVPAIVDEDTWNKAQLVLKENQLEAVRCAKHKYLLRSLVRCSQCGLKFAGTGFPNAKGMRVGYYVCNGKTSYRGKILGKCKAKNIPSEWLDEKVWNDCVSFINNPGQLLTDLTPEIKSSTISIEHELELIKSSLSQKDTEKQSILDLYRKQLITAKDVEEQLSKIINECAALEDRQKELKNVLLATNEEVNRKKDAIMLLNDLKDKISGEVTFETKRDIVKQLVREVIVSTEHIEGKDKPEVNIHVKFVFSQVVICTDKHVNHKISKI</sequence>